<evidence type="ECO:0000256" key="1">
    <source>
        <dbReference type="SAM" id="MobiDB-lite"/>
    </source>
</evidence>
<dbReference type="AlphaFoldDB" id="A0A067TMG0"/>
<proteinExistence type="predicted"/>
<protein>
    <submittedName>
        <fullName evidence="2">Uncharacterized protein</fullName>
    </submittedName>
</protein>
<feature type="compositionally biased region" description="Polar residues" evidence="1">
    <location>
        <begin position="1"/>
        <end position="24"/>
    </location>
</feature>
<sequence length="232" mass="26136">MLMWPSSSTDTGLMSTATEATRTSEPLVDQPQACLSTVDEHPFIPRTLEPRLPQRHRRRTLNDRLSQKNSSALAARSSTQDILTFEPTRSLSSSRSIPVFGKLGRVAYSSLMQGRELNRRMAAEKPRSQEPERDNEFRSGPDFVEIGQYDFSGWLAESESSEQFPSPWASLEIPQDAEMAESLQEVENQPQYVRAALNYGLKQTREYGSLHQSDRSGEDIGMHPILDADEMA</sequence>
<dbReference type="EMBL" id="KL142368">
    <property type="protein sequence ID" value="KDR84356.1"/>
    <property type="molecule type" value="Genomic_DNA"/>
</dbReference>
<evidence type="ECO:0000313" key="3">
    <source>
        <dbReference type="Proteomes" id="UP000027222"/>
    </source>
</evidence>
<name>A0A067TMG0_GALM3</name>
<gene>
    <name evidence="2" type="ORF">GALMADRAFT_709261</name>
</gene>
<feature type="compositionally biased region" description="Polar residues" evidence="1">
    <location>
        <begin position="67"/>
        <end position="77"/>
    </location>
</feature>
<dbReference type="Proteomes" id="UP000027222">
    <property type="component" value="Unassembled WGS sequence"/>
</dbReference>
<evidence type="ECO:0000313" key="2">
    <source>
        <dbReference type="EMBL" id="KDR84356.1"/>
    </source>
</evidence>
<dbReference type="HOGENOM" id="CLU_1194953_0_0_1"/>
<feature type="region of interest" description="Disordered" evidence="1">
    <location>
        <begin position="208"/>
        <end position="232"/>
    </location>
</feature>
<reference evidence="3" key="1">
    <citation type="journal article" date="2014" name="Proc. Natl. Acad. Sci. U.S.A.">
        <title>Extensive sampling of basidiomycete genomes demonstrates inadequacy of the white-rot/brown-rot paradigm for wood decay fungi.</title>
        <authorList>
            <person name="Riley R."/>
            <person name="Salamov A.A."/>
            <person name="Brown D.W."/>
            <person name="Nagy L.G."/>
            <person name="Floudas D."/>
            <person name="Held B.W."/>
            <person name="Levasseur A."/>
            <person name="Lombard V."/>
            <person name="Morin E."/>
            <person name="Otillar R."/>
            <person name="Lindquist E.A."/>
            <person name="Sun H."/>
            <person name="LaButti K.M."/>
            <person name="Schmutz J."/>
            <person name="Jabbour D."/>
            <person name="Luo H."/>
            <person name="Baker S.E."/>
            <person name="Pisabarro A.G."/>
            <person name="Walton J.D."/>
            <person name="Blanchette R.A."/>
            <person name="Henrissat B."/>
            <person name="Martin F."/>
            <person name="Cullen D."/>
            <person name="Hibbett D.S."/>
            <person name="Grigoriev I.V."/>
        </authorList>
    </citation>
    <scope>NUCLEOTIDE SEQUENCE [LARGE SCALE GENOMIC DNA]</scope>
    <source>
        <strain evidence="3">CBS 339.88</strain>
    </source>
</reference>
<feature type="region of interest" description="Disordered" evidence="1">
    <location>
        <begin position="1"/>
        <end position="28"/>
    </location>
</feature>
<keyword evidence="3" id="KW-1185">Reference proteome</keyword>
<feature type="compositionally biased region" description="Basic and acidic residues" evidence="1">
    <location>
        <begin position="120"/>
        <end position="139"/>
    </location>
</feature>
<feature type="compositionally biased region" description="Basic and acidic residues" evidence="1">
    <location>
        <begin position="212"/>
        <end position="221"/>
    </location>
</feature>
<feature type="region of interest" description="Disordered" evidence="1">
    <location>
        <begin position="120"/>
        <end position="142"/>
    </location>
</feature>
<organism evidence="2 3">
    <name type="scientific">Galerina marginata (strain CBS 339.88)</name>
    <dbReference type="NCBI Taxonomy" id="685588"/>
    <lineage>
        <taxon>Eukaryota</taxon>
        <taxon>Fungi</taxon>
        <taxon>Dikarya</taxon>
        <taxon>Basidiomycota</taxon>
        <taxon>Agaricomycotina</taxon>
        <taxon>Agaricomycetes</taxon>
        <taxon>Agaricomycetidae</taxon>
        <taxon>Agaricales</taxon>
        <taxon>Agaricineae</taxon>
        <taxon>Strophariaceae</taxon>
        <taxon>Galerina</taxon>
    </lineage>
</organism>
<feature type="region of interest" description="Disordered" evidence="1">
    <location>
        <begin position="50"/>
        <end position="77"/>
    </location>
</feature>
<accession>A0A067TMG0</accession>